<feature type="compositionally biased region" description="Polar residues" evidence="1">
    <location>
        <begin position="19"/>
        <end position="28"/>
    </location>
</feature>
<feature type="compositionally biased region" description="Polar residues" evidence="1">
    <location>
        <begin position="339"/>
        <end position="355"/>
    </location>
</feature>
<evidence type="ECO:0000313" key="3">
    <source>
        <dbReference type="Proteomes" id="UP001157006"/>
    </source>
</evidence>
<feature type="compositionally biased region" description="Basic residues" evidence="1">
    <location>
        <begin position="1"/>
        <end position="14"/>
    </location>
</feature>
<evidence type="ECO:0000313" key="2">
    <source>
        <dbReference type="EMBL" id="CAI8587369.1"/>
    </source>
</evidence>
<dbReference type="PANTHER" id="PTHR37187">
    <property type="entry name" value="EXPRESSED PROTEIN"/>
    <property type="match status" value="1"/>
</dbReference>
<dbReference type="EMBL" id="OX451736">
    <property type="protein sequence ID" value="CAI8587369.1"/>
    <property type="molecule type" value="Genomic_DNA"/>
</dbReference>
<feature type="compositionally biased region" description="Basic and acidic residues" evidence="1">
    <location>
        <begin position="78"/>
        <end position="116"/>
    </location>
</feature>
<feature type="region of interest" description="Disordered" evidence="1">
    <location>
        <begin position="1"/>
        <end position="116"/>
    </location>
</feature>
<feature type="region of interest" description="Disordered" evidence="1">
    <location>
        <begin position="273"/>
        <end position="306"/>
    </location>
</feature>
<feature type="compositionally biased region" description="Polar residues" evidence="1">
    <location>
        <begin position="364"/>
        <end position="373"/>
    </location>
</feature>
<dbReference type="PANTHER" id="PTHR37187:SF19">
    <property type="entry name" value="(RAPE) HYPOTHETICAL PROTEIN"/>
    <property type="match status" value="1"/>
</dbReference>
<feature type="compositionally biased region" description="Basic and acidic residues" evidence="1">
    <location>
        <begin position="29"/>
        <end position="58"/>
    </location>
</feature>
<keyword evidence="3" id="KW-1185">Reference proteome</keyword>
<protein>
    <submittedName>
        <fullName evidence="2">Uncharacterized protein</fullName>
    </submittedName>
</protein>
<proteinExistence type="predicted"/>
<feature type="compositionally biased region" description="Polar residues" evidence="1">
    <location>
        <begin position="292"/>
        <end position="301"/>
    </location>
</feature>
<accession>A0AAV0YN99</accession>
<evidence type="ECO:0000256" key="1">
    <source>
        <dbReference type="SAM" id="MobiDB-lite"/>
    </source>
</evidence>
<dbReference type="AlphaFoldDB" id="A0AAV0YN99"/>
<dbReference type="Proteomes" id="UP001157006">
    <property type="component" value="Chromosome 1L"/>
</dbReference>
<sequence length="401" mass="42905">MPSGAKKRKAAKKKKEIESSTSTNNNPHGENELKSIDEKGSDGGEVDSPRDHDEDHNQFNEGSDEVEEVEPLVAVVKSTEEVRNDSKVDEAEGGKEGVDVIEWDMKSDESSENKDVRVVRIESDEGLNNGSGNSGVTSNDVIETGTAKNLKDEPYNDSVKETVAFDEEAVNSVKEGVVETGTAKNLKDESYNDNISVKETAAFDEEAVNSVKEGVNSAAESSAGSVNVVNSVSEVQSEDTGNGLLEKSLGFQGGEADLDAKINEDKVHVLPDENVKTSSLEEPVTREFDGKVSSSPVSQGAETDLAGKRIEDKVHVLPYDNVQTSSLEEPETKEFDGKVSSSPVSQSPITESTNGAERVKDSNTAECSENQPPAASAPLLVQKTSWLSCCGLFEALSSSNR</sequence>
<name>A0AAV0YN99_VICFA</name>
<organism evidence="2 3">
    <name type="scientific">Vicia faba</name>
    <name type="common">Broad bean</name>
    <name type="synonym">Faba vulgaris</name>
    <dbReference type="NCBI Taxonomy" id="3906"/>
    <lineage>
        <taxon>Eukaryota</taxon>
        <taxon>Viridiplantae</taxon>
        <taxon>Streptophyta</taxon>
        <taxon>Embryophyta</taxon>
        <taxon>Tracheophyta</taxon>
        <taxon>Spermatophyta</taxon>
        <taxon>Magnoliopsida</taxon>
        <taxon>eudicotyledons</taxon>
        <taxon>Gunneridae</taxon>
        <taxon>Pentapetalae</taxon>
        <taxon>rosids</taxon>
        <taxon>fabids</taxon>
        <taxon>Fabales</taxon>
        <taxon>Fabaceae</taxon>
        <taxon>Papilionoideae</taxon>
        <taxon>50 kb inversion clade</taxon>
        <taxon>NPAAA clade</taxon>
        <taxon>Hologalegina</taxon>
        <taxon>IRL clade</taxon>
        <taxon>Fabeae</taxon>
        <taxon>Vicia</taxon>
    </lineage>
</organism>
<feature type="region of interest" description="Disordered" evidence="1">
    <location>
        <begin position="321"/>
        <end position="377"/>
    </location>
</feature>
<gene>
    <name evidence="2" type="ORF">VFH_I296680</name>
</gene>
<reference evidence="2 3" key="1">
    <citation type="submission" date="2023-01" db="EMBL/GenBank/DDBJ databases">
        <authorList>
            <person name="Kreplak J."/>
        </authorList>
    </citation>
    <scope>NUCLEOTIDE SEQUENCE [LARGE SCALE GENOMIC DNA]</scope>
</reference>